<dbReference type="PANTHER" id="PTHR42958">
    <property type="entry name" value="HYDROGENASE-2 LARGE CHAIN"/>
    <property type="match status" value="1"/>
</dbReference>
<sequence length="401" mass="44939">MTPAGSILIDLHHRFGNATGVQIASSRPDTVAQVLIGKTPEQALDTVPLLFTLCGNAQAYAALLACRAALGMATEPDIDSARELLVQLETLREHAWRILLDWPLFIGLAQDKTALATLLKFDALFKRHLFRHGEAFKLDSRLDVDAAQLTKLIDALEALIDVSIFNGRLADFQALTCEAQLLDWLWRNDALPAKLLNYLYSQDWGMTGQNDIACLPKLDAEALNRQILREDLTTFTRIPRWQGRCFEVTLLNRQWSQPLISEMRRHYGNGLIVRMLARLLEVALIPFQLRQLLAQIKNDAALPINNTASNGIGLAQVQAARGLLIHRLALRQGRVHDYRIIAPTEWNFHPEGVVAQGLKQLTAQSLNDLQRQAELYINAVDPCVQYALNLTDSRNEIEAHA</sequence>
<dbReference type="STRING" id="697282.Mettu_4130"/>
<dbReference type="Pfam" id="PF00374">
    <property type="entry name" value="NiFeSe_Hases"/>
    <property type="match status" value="1"/>
</dbReference>
<dbReference type="EMBL" id="JH109153">
    <property type="protein sequence ID" value="EGW20977.1"/>
    <property type="molecule type" value="Genomic_DNA"/>
</dbReference>
<organism evidence="2 3">
    <name type="scientific">Methylobacter tundripaludum (strain ATCC BAA-1195 / DSM 17260 / SV96)</name>
    <dbReference type="NCBI Taxonomy" id="697282"/>
    <lineage>
        <taxon>Bacteria</taxon>
        <taxon>Pseudomonadati</taxon>
        <taxon>Pseudomonadota</taxon>
        <taxon>Gammaproteobacteria</taxon>
        <taxon>Methylococcales</taxon>
        <taxon>Methylococcaceae</taxon>
        <taxon>Methylobacter</taxon>
    </lineage>
</organism>
<dbReference type="Proteomes" id="UP000004664">
    <property type="component" value="Unassembled WGS sequence"/>
</dbReference>
<dbReference type="Gene3D" id="1.10.645.10">
    <property type="entry name" value="Cytochrome-c3 Hydrogenase, chain B"/>
    <property type="match status" value="1"/>
</dbReference>
<evidence type="ECO:0000313" key="3">
    <source>
        <dbReference type="Proteomes" id="UP000004664"/>
    </source>
</evidence>
<keyword evidence="3" id="KW-1185">Reference proteome</keyword>
<evidence type="ECO:0000256" key="1">
    <source>
        <dbReference type="PIRSR" id="PIRSR601501-1"/>
    </source>
</evidence>
<evidence type="ECO:0000313" key="2">
    <source>
        <dbReference type="EMBL" id="EGW20977.1"/>
    </source>
</evidence>
<feature type="binding site" evidence="1">
    <location>
        <position position="340"/>
    </location>
    <ligand>
        <name>Mg(2+)</name>
        <dbReference type="ChEBI" id="CHEBI:18420"/>
    </ligand>
</feature>
<dbReference type="OrthoDB" id="9157196at2"/>
<reference evidence="2 3" key="1">
    <citation type="submission" date="2011-06" db="EMBL/GenBank/DDBJ databases">
        <title>Genomic sequence of Methylobacter tundripaludum SV96.</title>
        <authorList>
            <consortium name="US DOE Joint Genome Institute"/>
            <person name="Lucas S."/>
            <person name="Han J."/>
            <person name="Lapidus A."/>
            <person name="Cheng J.-F."/>
            <person name="Goodwin L."/>
            <person name="Pitluck S."/>
            <person name="Held B."/>
            <person name="Detter J.C."/>
            <person name="Han C."/>
            <person name="Tapia R."/>
            <person name="Land M."/>
            <person name="Hauser L."/>
            <person name="Kyrpides N."/>
            <person name="Ivanova N."/>
            <person name="Ovchinnikova G."/>
            <person name="Pagani I."/>
            <person name="Klotz M.G."/>
            <person name="Dispirito A.A."/>
            <person name="Murrell J.C."/>
            <person name="Dunfield P."/>
            <person name="Kalyuzhnaya M.G."/>
            <person name="Svenning M."/>
            <person name="Trotsenko Y.A."/>
            <person name="Stein L.Y."/>
            <person name="Woyke T."/>
        </authorList>
    </citation>
    <scope>NUCLEOTIDE SEQUENCE [LARGE SCALE GENOMIC DNA]</scope>
    <source>
        <strain evidence="3">ATCC BAA-1195 / DSM 17260 / SV96</strain>
    </source>
</reference>
<comment type="cofactor">
    <cofactor evidence="1">
        <name>Ni(2+)</name>
        <dbReference type="ChEBI" id="CHEBI:49786"/>
    </cofactor>
</comment>
<dbReference type="GO" id="GO:0016151">
    <property type="term" value="F:nickel cation binding"/>
    <property type="evidence" value="ECO:0007669"/>
    <property type="project" value="InterPro"/>
</dbReference>
<dbReference type="SUPFAM" id="SSF56762">
    <property type="entry name" value="HydB/Nqo4-like"/>
    <property type="match status" value="1"/>
</dbReference>
<keyword evidence="1" id="KW-0479">Metal-binding</keyword>
<dbReference type="HOGENOM" id="CLU_054514_0_0_6"/>
<name>G3J1A5_METTV</name>
<dbReference type="RefSeq" id="WP_006893445.1">
    <property type="nucleotide sequence ID" value="NZ_JH109153.1"/>
</dbReference>
<proteinExistence type="predicted"/>
<dbReference type="InterPro" id="IPR050867">
    <property type="entry name" value="NiFe/NiFeSe_hydrgnase_LSU"/>
</dbReference>
<protein>
    <submittedName>
        <fullName evidence="2">Ni,Fe-hydrogenase I large subunit</fullName>
    </submittedName>
</protein>
<dbReference type="eggNOG" id="COG3259">
    <property type="taxonomic scope" value="Bacteria"/>
</dbReference>
<keyword evidence="1" id="KW-0460">Magnesium</keyword>
<dbReference type="AlphaFoldDB" id="G3J1A5"/>
<dbReference type="PANTHER" id="PTHR42958:SF4">
    <property type="entry name" value="HYDROGENASE EXPRESSION_FORMATION PROTEIN HUPK"/>
    <property type="match status" value="1"/>
</dbReference>
<feature type="binding site" evidence="1">
    <location>
        <position position="383"/>
    </location>
    <ligand>
        <name>Ni(2+)</name>
        <dbReference type="ChEBI" id="CHEBI:49786"/>
    </ligand>
</feature>
<gene>
    <name evidence="2" type="ORF">Mettu_4130</name>
</gene>
<dbReference type="InterPro" id="IPR001501">
    <property type="entry name" value="Ni-dep_hyd_lsu"/>
</dbReference>
<accession>G3J1A5</accession>
<dbReference type="InterPro" id="IPR029014">
    <property type="entry name" value="NiFe-Hase_large"/>
</dbReference>
<keyword evidence="1" id="KW-0533">Nickel</keyword>